<protein>
    <submittedName>
        <fullName evidence="1">Uncharacterized protein</fullName>
    </submittedName>
</protein>
<dbReference type="Proteomes" id="UP000001075">
    <property type="component" value="Unassembled WGS sequence"/>
</dbReference>
<dbReference type="AlphaFoldDB" id="G3HT65"/>
<accession>G3HT65</accession>
<dbReference type="InParanoid" id="G3HT65"/>
<sequence>MLSLSRRIKALLQKDPEECAASFLLARRLARDRGAFGKCGNLKKENSLFDLQDITAYFLAATLDEEQK</sequence>
<evidence type="ECO:0000313" key="1">
    <source>
        <dbReference type="EMBL" id="EGV93496.1"/>
    </source>
</evidence>
<gene>
    <name evidence="1" type="ORF">I79_014083</name>
</gene>
<organism evidence="1 2">
    <name type="scientific">Cricetulus griseus</name>
    <name type="common">Chinese hamster</name>
    <name type="synonym">Cricetulus barabensis griseus</name>
    <dbReference type="NCBI Taxonomy" id="10029"/>
    <lineage>
        <taxon>Eukaryota</taxon>
        <taxon>Metazoa</taxon>
        <taxon>Chordata</taxon>
        <taxon>Craniata</taxon>
        <taxon>Vertebrata</taxon>
        <taxon>Euteleostomi</taxon>
        <taxon>Mammalia</taxon>
        <taxon>Eutheria</taxon>
        <taxon>Euarchontoglires</taxon>
        <taxon>Glires</taxon>
        <taxon>Rodentia</taxon>
        <taxon>Myomorpha</taxon>
        <taxon>Muroidea</taxon>
        <taxon>Cricetidae</taxon>
        <taxon>Cricetinae</taxon>
        <taxon>Cricetulus</taxon>
    </lineage>
</organism>
<dbReference type="EMBL" id="JH000687">
    <property type="protein sequence ID" value="EGV93496.1"/>
    <property type="molecule type" value="Genomic_DNA"/>
</dbReference>
<name>G3HT65_CRIGR</name>
<reference evidence="2" key="1">
    <citation type="journal article" date="2011" name="Nat. Biotechnol.">
        <title>The genomic sequence of the Chinese hamster ovary (CHO)-K1 cell line.</title>
        <authorList>
            <person name="Xu X."/>
            <person name="Nagarajan H."/>
            <person name="Lewis N.E."/>
            <person name="Pan S."/>
            <person name="Cai Z."/>
            <person name="Liu X."/>
            <person name="Chen W."/>
            <person name="Xie M."/>
            <person name="Wang W."/>
            <person name="Hammond S."/>
            <person name="Andersen M.R."/>
            <person name="Neff N."/>
            <person name="Passarelli B."/>
            <person name="Koh W."/>
            <person name="Fan H.C."/>
            <person name="Wang J."/>
            <person name="Gui Y."/>
            <person name="Lee K.H."/>
            <person name="Betenbaugh M.J."/>
            <person name="Quake S.R."/>
            <person name="Famili I."/>
            <person name="Palsson B.O."/>
            <person name="Wang J."/>
        </authorList>
    </citation>
    <scope>NUCLEOTIDE SEQUENCE [LARGE SCALE GENOMIC DNA]</scope>
    <source>
        <strain evidence="2">CHO K1 cell line</strain>
    </source>
</reference>
<proteinExistence type="predicted"/>
<evidence type="ECO:0000313" key="2">
    <source>
        <dbReference type="Proteomes" id="UP000001075"/>
    </source>
</evidence>